<dbReference type="Gene3D" id="1.10.287.1260">
    <property type="match status" value="1"/>
</dbReference>
<name>A0A1F5P808_9BACT</name>
<keyword evidence="1" id="KW-0812">Transmembrane</keyword>
<feature type="non-terminal residue" evidence="2">
    <location>
        <position position="218"/>
    </location>
</feature>
<organism evidence="2 3">
    <name type="scientific">Candidatus Doudnabacteria bacterium RIFCSPHIGHO2_02_FULL_46_11</name>
    <dbReference type="NCBI Taxonomy" id="1817832"/>
    <lineage>
        <taxon>Bacteria</taxon>
        <taxon>Candidatus Doudnaibacteriota</taxon>
    </lineage>
</organism>
<proteinExistence type="predicted"/>
<accession>A0A1F5P808</accession>
<evidence type="ECO:0008006" key="4">
    <source>
        <dbReference type="Google" id="ProtNLM"/>
    </source>
</evidence>
<dbReference type="Proteomes" id="UP000176786">
    <property type="component" value="Unassembled WGS sequence"/>
</dbReference>
<dbReference type="EMBL" id="MFES01000016">
    <property type="protein sequence ID" value="OGE86033.1"/>
    <property type="molecule type" value="Genomic_DNA"/>
</dbReference>
<sequence>MDTLQDQIVYSFQSLWDKLAAFLPNLLAAIIVLILGWLVASLLGQLVQRVLTMIQLDVLANRLGLDRLGAQVGRKLSLAALGGWLIKWFVIVGAFFAAADILNLDNVSNFFVAQVLPYFGHVIAATAILVIGAVAANFLSEVVRGAVRAAGVNVAGAAASITKWSIVVVTVLAALSELQLADDFLRTLYIGIIAMIAIAGGLAFGLGGRDHARKVLDD</sequence>
<comment type="caution">
    <text evidence="2">The sequence shown here is derived from an EMBL/GenBank/DDBJ whole genome shotgun (WGS) entry which is preliminary data.</text>
</comment>
<dbReference type="STRING" id="1817832.A3J48_03305"/>
<feature type="transmembrane region" description="Helical" evidence="1">
    <location>
        <begin position="151"/>
        <end position="175"/>
    </location>
</feature>
<feature type="transmembrane region" description="Helical" evidence="1">
    <location>
        <begin position="118"/>
        <end position="139"/>
    </location>
</feature>
<dbReference type="InterPro" id="IPR008910">
    <property type="entry name" value="MSC_TM_helix"/>
</dbReference>
<protein>
    <recommendedName>
        <fullName evidence="4">Small-conductance mechanosensitive ion channel</fullName>
    </recommendedName>
</protein>
<evidence type="ECO:0000313" key="2">
    <source>
        <dbReference type="EMBL" id="OGE86033.1"/>
    </source>
</evidence>
<dbReference type="Pfam" id="PF05552">
    <property type="entry name" value="MS_channel_1st_1"/>
    <property type="match status" value="2"/>
</dbReference>
<feature type="transmembrane region" description="Helical" evidence="1">
    <location>
        <begin position="20"/>
        <end position="43"/>
    </location>
</feature>
<reference evidence="2 3" key="1">
    <citation type="journal article" date="2016" name="Nat. Commun.">
        <title>Thousands of microbial genomes shed light on interconnected biogeochemical processes in an aquifer system.</title>
        <authorList>
            <person name="Anantharaman K."/>
            <person name="Brown C.T."/>
            <person name="Hug L.A."/>
            <person name="Sharon I."/>
            <person name="Castelle C.J."/>
            <person name="Probst A.J."/>
            <person name="Thomas B.C."/>
            <person name="Singh A."/>
            <person name="Wilkins M.J."/>
            <person name="Karaoz U."/>
            <person name="Brodie E.L."/>
            <person name="Williams K.H."/>
            <person name="Hubbard S.S."/>
            <person name="Banfield J.F."/>
        </authorList>
    </citation>
    <scope>NUCLEOTIDE SEQUENCE [LARGE SCALE GENOMIC DNA]</scope>
</reference>
<keyword evidence="1" id="KW-1133">Transmembrane helix</keyword>
<keyword evidence="1" id="KW-0472">Membrane</keyword>
<feature type="transmembrane region" description="Helical" evidence="1">
    <location>
        <begin position="187"/>
        <end position="206"/>
    </location>
</feature>
<evidence type="ECO:0000256" key="1">
    <source>
        <dbReference type="SAM" id="Phobius"/>
    </source>
</evidence>
<dbReference type="AlphaFoldDB" id="A0A1F5P808"/>
<gene>
    <name evidence="2" type="ORF">A3J48_03305</name>
</gene>
<evidence type="ECO:0000313" key="3">
    <source>
        <dbReference type="Proteomes" id="UP000176786"/>
    </source>
</evidence>
<feature type="transmembrane region" description="Helical" evidence="1">
    <location>
        <begin position="76"/>
        <end position="98"/>
    </location>
</feature>